<evidence type="ECO:0000256" key="4">
    <source>
        <dbReference type="ARBA" id="ARBA00023163"/>
    </source>
</evidence>
<keyword evidence="5" id="KW-0539">Nucleus</keyword>
<dbReference type="STRING" id="1088818.A0A2H9ZT57"/>
<dbReference type="InterPro" id="IPR036390">
    <property type="entry name" value="WH_DNA-bd_sf"/>
</dbReference>
<dbReference type="FunFam" id="1.10.10.10:FF:000116">
    <property type="entry name" value="DNA-directed RNA polymerase III subunit RPC6"/>
    <property type="match status" value="1"/>
</dbReference>
<evidence type="ECO:0000256" key="3">
    <source>
        <dbReference type="ARBA" id="ARBA00022478"/>
    </source>
</evidence>
<dbReference type="PANTHER" id="PTHR12780">
    <property type="entry name" value="RNA POLYMERASE III DNA DIRECTED , 39KD SUBUNIT-RELATED"/>
    <property type="match status" value="1"/>
</dbReference>
<comment type="similarity">
    <text evidence="2">Belongs to the eukaryotic RPC34/RPC39 RNA polymerase subunit family.</text>
</comment>
<evidence type="ECO:0000256" key="5">
    <source>
        <dbReference type="ARBA" id="ARBA00023242"/>
    </source>
</evidence>
<dbReference type="GO" id="GO:0005666">
    <property type="term" value="C:RNA polymerase III complex"/>
    <property type="evidence" value="ECO:0007669"/>
    <property type="project" value="InterPro"/>
</dbReference>
<dbReference type="InterPro" id="IPR007832">
    <property type="entry name" value="RNA_pol_Rpc34"/>
</dbReference>
<dbReference type="AlphaFoldDB" id="A0A2H9ZT57"/>
<dbReference type="Gene3D" id="1.10.10.10">
    <property type="entry name" value="Winged helix-like DNA-binding domain superfamily/Winged helix DNA-binding domain"/>
    <property type="match status" value="1"/>
</dbReference>
<dbReference type="GO" id="GO:0005654">
    <property type="term" value="C:nucleoplasm"/>
    <property type="evidence" value="ECO:0007669"/>
    <property type="project" value="UniProtKB-ARBA"/>
</dbReference>
<evidence type="ECO:0008006" key="8">
    <source>
        <dbReference type="Google" id="ProtNLM"/>
    </source>
</evidence>
<dbReference type="InterPro" id="IPR016049">
    <property type="entry name" value="RNA_pol_Rpc34-like"/>
</dbReference>
<organism evidence="6 7">
    <name type="scientific">Apostasia shenzhenica</name>
    <dbReference type="NCBI Taxonomy" id="1088818"/>
    <lineage>
        <taxon>Eukaryota</taxon>
        <taxon>Viridiplantae</taxon>
        <taxon>Streptophyta</taxon>
        <taxon>Embryophyta</taxon>
        <taxon>Tracheophyta</taxon>
        <taxon>Spermatophyta</taxon>
        <taxon>Magnoliopsida</taxon>
        <taxon>Liliopsida</taxon>
        <taxon>Asparagales</taxon>
        <taxon>Orchidaceae</taxon>
        <taxon>Apostasioideae</taxon>
        <taxon>Apostasia</taxon>
    </lineage>
</organism>
<dbReference type="InterPro" id="IPR036388">
    <property type="entry name" value="WH-like_DNA-bd_sf"/>
</dbReference>
<dbReference type="OrthoDB" id="613763at2759"/>
<dbReference type="Proteomes" id="UP000236161">
    <property type="component" value="Unassembled WGS sequence"/>
</dbReference>
<evidence type="ECO:0000313" key="7">
    <source>
        <dbReference type="Proteomes" id="UP000236161"/>
    </source>
</evidence>
<comment type="subcellular location">
    <subcellularLocation>
        <location evidence="1">Nucleus</location>
    </subcellularLocation>
</comment>
<evidence type="ECO:0000313" key="6">
    <source>
        <dbReference type="EMBL" id="PKA46474.1"/>
    </source>
</evidence>
<dbReference type="SUPFAM" id="SSF46785">
    <property type="entry name" value="Winged helix' DNA-binding domain"/>
    <property type="match status" value="1"/>
</dbReference>
<reference evidence="6 7" key="1">
    <citation type="journal article" date="2017" name="Nature">
        <title>The Apostasia genome and the evolution of orchids.</title>
        <authorList>
            <person name="Zhang G.Q."/>
            <person name="Liu K.W."/>
            <person name="Li Z."/>
            <person name="Lohaus R."/>
            <person name="Hsiao Y.Y."/>
            <person name="Niu S.C."/>
            <person name="Wang J.Y."/>
            <person name="Lin Y.C."/>
            <person name="Xu Q."/>
            <person name="Chen L.J."/>
            <person name="Yoshida K."/>
            <person name="Fujiwara S."/>
            <person name="Wang Z.W."/>
            <person name="Zhang Y.Q."/>
            <person name="Mitsuda N."/>
            <person name="Wang M."/>
            <person name="Liu G.H."/>
            <person name="Pecoraro L."/>
            <person name="Huang H.X."/>
            <person name="Xiao X.J."/>
            <person name="Lin M."/>
            <person name="Wu X.Y."/>
            <person name="Wu W.L."/>
            <person name="Chen Y.Y."/>
            <person name="Chang S.B."/>
            <person name="Sakamoto S."/>
            <person name="Ohme-Takagi M."/>
            <person name="Yagi M."/>
            <person name="Zeng S.J."/>
            <person name="Shen C.Y."/>
            <person name="Yeh C.M."/>
            <person name="Luo Y.B."/>
            <person name="Tsai W.C."/>
            <person name="Van de Peer Y."/>
            <person name="Liu Z.J."/>
        </authorList>
    </citation>
    <scope>NUCLEOTIDE SEQUENCE [LARGE SCALE GENOMIC DNA]</scope>
    <source>
        <strain evidence="7">cv. Shenzhen</strain>
        <tissue evidence="6">Stem</tissue>
    </source>
</reference>
<gene>
    <name evidence="6" type="ORF">AXF42_Ash012607</name>
</gene>
<protein>
    <recommendedName>
        <fullName evidence="8">DNA-directed RNA polymerase III subunit RPC6</fullName>
    </recommendedName>
</protein>
<sequence length="230" mass="25794">MSVPGKLSQKRKLPSLPENEKKLYDVIWSKGTMGMWTADMKKATGLPNNTFTKTLKSLQTKDLIKAVANINNKGKKFFMAVEFEPSKEITGGTWYSEGSLDFEFINVLRGQCLRHIERHKVATVEIVWQCIRDSGVFTTECTMQQIKEIMGAMVLDKEIEELNSSGVGDSSHIPAGRKCYRSSRGRAGSNDGSFASIPCGVCPRIYECIPDGVISPETCVYYQKWLDIEF</sequence>
<keyword evidence="3" id="KW-0240">DNA-directed RNA polymerase</keyword>
<dbReference type="GO" id="GO:0006383">
    <property type="term" value="P:transcription by RNA polymerase III"/>
    <property type="evidence" value="ECO:0007669"/>
    <property type="project" value="InterPro"/>
</dbReference>
<dbReference type="GO" id="GO:0005737">
    <property type="term" value="C:cytoplasm"/>
    <property type="evidence" value="ECO:0007669"/>
    <property type="project" value="UniProtKB-ARBA"/>
</dbReference>
<proteinExistence type="inferred from homology"/>
<dbReference type="EMBL" id="KZ454132">
    <property type="protein sequence ID" value="PKA46474.1"/>
    <property type="molecule type" value="Genomic_DNA"/>
</dbReference>
<evidence type="ECO:0000256" key="1">
    <source>
        <dbReference type="ARBA" id="ARBA00004123"/>
    </source>
</evidence>
<dbReference type="Pfam" id="PF05158">
    <property type="entry name" value="RNA_pol_Rpc34"/>
    <property type="match status" value="2"/>
</dbReference>
<keyword evidence="4" id="KW-0804">Transcription</keyword>
<accession>A0A2H9ZT57</accession>
<keyword evidence="7" id="KW-1185">Reference proteome</keyword>
<evidence type="ECO:0000256" key="2">
    <source>
        <dbReference type="ARBA" id="ARBA00011038"/>
    </source>
</evidence>
<name>A0A2H9ZT57_9ASPA</name>